<evidence type="ECO:0000313" key="2">
    <source>
        <dbReference type="Proteomes" id="UP000054166"/>
    </source>
</evidence>
<organism evidence="1 2">
    <name type="scientific">Piloderma croceum (strain F 1598)</name>
    <dbReference type="NCBI Taxonomy" id="765440"/>
    <lineage>
        <taxon>Eukaryota</taxon>
        <taxon>Fungi</taxon>
        <taxon>Dikarya</taxon>
        <taxon>Basidiomycota</taxon>
        <taxon>Agaricomycotina</taxon>
        <taxon>Agaricomycetes</taxon>
        <taxon>Agaricomycetidae</taxon>
        <taxon>Atheliales</taxon>
        <taxon>Atheliaceae</taxon>
        <taxon>Piloderma</taxon>
    </lineage>
</organism>
<feature type="non-terminal residue" evidence="1">
    <location>
        <position position="200"/>
    </location>
</feature>
<feature type="non-terminal residue" evidence="1">
    <location>
        <position position="1"/>
    </location>
</feature>
<proteinExistence type="predicted"/>
<dbReference type="Proteomes" id="UP000054166">
    <property type="component" value="Unassembled WGS sequence"/>
</dbReference>
<accession>A0A0C3BHA0</accession>
<protein>
    <submittedName>
        <fullName evidence="1">Uncharacterized protein</fullName>
    </submittedName>
</protein>
<dbReference type="HOGENOM" id="CLU_013084_0_1_1"/>
<name>A0A0C3BHA0_PILCF</name>
<evidence type="ECO:0000313" key="1">
    <source>
        <dbReference type="EMBL" id="KIM76722.1"/>
    </source>
</evidence>
<dbReference type="EMBL" id="KN833032">
    <property type="protein sequence ID" value="KIM76722.1"/>
    <property type="molecule type" value="Genomic_DNA"/>
</dbReference>
<reference evidence="1 2" key="1">
    <citation type="submission" date="2014-04" db="EMBL/GenBank/DDBJ databases">
        <authorList>
            <consortium name="DOE Joint Genome Institute"/>
            <person name="Kuo A."/>
            <person name="Tarkka M."/>
            <person name="Buscot F."/>
            <person name="Kohler A."/>
            <person name="Nagy L.G."/>
            <person name="Floudas D."/>
            <person name="Copeland A."/>
            <person name="Barry K.W."/>
            <person name="Cichocki N."/>
            <person name="Veneault-Fourrey C."/>
            <person name="LaButti K."/>
            <person name="Lindquist E.A."/>
            <person name="Lipzen A."/>
            <person name="Lundell T."/>
            <person name="Morin E."/>
            <person name="Murat C."/>
            <person name="Sun H."/>
            <person name="Tunlid A."/>
            <person name="Henrissat B."/>
            <person name="Grigoriev I.V."/>
            <person name="Hibbett D.S."/>
            <person name="Martin F."/>
            <person name="Nordberg H.P."/>
            <person name="Cantor M.N."/>
            <person name="Hua S.X."/>
        </authorList>
    </citation>
    <scope>NUCLEOTIDE SEQUENCE [LARGE SCALE GENOMIC DNA]</scope>
    <source>
        <strain evidence="1 2">F 1598</strain>
    </source>
</reference>
<dbReference type="InParanoid" id="A0A0C3BHA0"/>
<reference evidence="2" key="2">
    <citation type="submission" date="2015-01" db="EMBL/GenBank/DDBJ databases">
        <title>Evolutionary Origins and Diversification of the Mycorrhizal Mutualists.</title>
        <authorList>
            <consortium name="DOE Joint Genome Institute"/>
            <consortium name="Mycorrhizal Genomics Consortium"/>
            <person name="Kohler A."/>
            <person name="Kuo A."/>
            <person name="Nagy L.G."/>
            <person name="Floudas D."/>
            <person name="Copeland A."/>
            <person name="Barry K.W."/>
            <person name="Cichocki N."/>
            <person name="Veneault-Fourrey C."/>
            <person name="LaButti K."/>
            <person name="Lindquist E.A."/>
            <person name="Lipzen A."/>
            <person name="Lundell T."/>
            <person name="Morin E."/>
            <person name="Murat C."/>
            <person name="Riley R."/>
            <person name="Ohm R."/>
            <person name="Sun H."/>
            <person name="Tunlid A."/>
            <person name="Henrissat B."/>
            <person name="Grigoriev I.V."/>
            <person name="Hibbett D.S."/>
            <person name="Martin F."/>
        </authorList>
    </citation>
    <scope>NUCLEOTIDE SEQUENCE [LARGE SCALE GENOMIC DNA]</scope>
    <source>
        <strain evidence="2">F 1598</strain>
    </source>
</reference>
<sequence>VAASGERQYKSALDEIERLVVQRLFELTKLNLMSTGYKLRTHISKALQTRSHAIRNALERYNTAAAKLKPPRELLTYSSIIEYSFVGDFSLLRTSREDIRLQEWARPAVREAMTKHFQLERAHEEIIRLNIEIRCLHTAVRDESEDVAGCIEELTCSDDTLDALLAEEIRRRWQLKSRINALHTNRLHTIEKTFGFSGVL</sequence>
<gene>
    <name evidence="1" type="ORF">PILCRDRAFT_23727</name>
</gene>
<keyword evidence="2" id="KW-1185">Reference proteome</keyword>
<dbReference type="STRING" id="765440.A0A0C3BHA0"/>
<dbReference type="AlphaFoldDB" id="A0A0C3BHA0"/>
<dbReference type="OrthoDB" id="2676448at2759"/>